<name>A0A0D9X0N8_9ORYZ</name>
<accession>A0A0D9X0N8</accession>
<evidence type="ECO:0000313" key="2">
    <source>
        <dbReference type="EnsemblPlants" id="LPERR07G17010.1"/>
    </source>
</evidence>
<reference evidence="3" key="2">
    <citation type="submission" date="2013-12" db="EMBL/GenBank/DDBJ databases">
        <authorList>
            <person name="Yu Y."/>
            <person name="Lee S."/>
            <person name="de Baynast K."/>
            <person name="Wissotski M."/>
            <person name="Liu L."/>
            <person name="Talag J."/>
            <person name="Goicoechea J."/>
            <person name="Angelova A."/>
            <person name="Jetty R."/>
            <person name="Kudrna D."/>
            <person name="Golser W."/>
            <person name="Rivera L."/>
            <person name="Zhang J."/>
            <person name="Wing R."/>
        </authorList>
    </citation>
    <scope>NUCLEOTIDE SEQUENCE</scope>
</reference>
<dbReference type="HOGENOM" id="CLU_121666_0_0_1"/>
<sequence>MRTDEADADEFVLVADAYTASYRDHEPRVRVLAGGYSDESIDANYFAAAKPHDAYDNDEVEEAVAANASDVESGDADDDDEVVIVEEQEQTEGDHGWQQHAVGVLCSVGLAAATAAGMALLLGGGGGHGRHKPMDAVKFRVAGDYKAAKVSARRDARVDQGISVAPAVISFAGCKT</sequence>
<evidence type="ECO:0000313" key="3">
    <source>
        <dbReference type="Proteomes" id="UP000032180"/>
    </source>
</evidence>
<organism evidence="2 3">
    <name type="scientific">Leersia perrieri</name>
    <dbReference type="NCBI Taxonomy" id="77586"/>
    <lineage>
        <taxon>Eukaryota</taxon>
        <taxon>Viridiplantae</taxon>
        <taxon>Streptophyta</taxon>
        <taxon>Embryophyta</taxon>
        <taxon>Tracheophyta</taxon>
        <taxon>Spermatophyta</taxon>
        <taxon>Magnoliopsida</taxon>
        <taxon>Liliopsida</taxon>
        <taxon>Poales</taxon>
        <taxon>Poaceae</taxon>
        <taxon>BOP clade</taxon>
        <taxon>Oryzoideae</taxon>
        <taxon>Oryzeae</taxon>
        <taxon>Oryzinae</taxon>
        <taxon>Leersia</taxon>
    </lineage>
</organism>
<dbReference type="AlphaFoldDB" id="A0A0D9X0N8"/>
<reference evidence="2 3" key="1">
    <citation type="submission" date="2012-08" db="EMBL/GenBank/DDBJ databases">
        <title>Oryza genome evolution.</title>
        <authorList>
            <person name="Wing R.A."/>
        </authorList>
    </citation>
    <scope>NUCLEOTIDE SEQUENCE</scope>
</reference>
<dbReference type="EnsemblPlants" id="LPERR07G17010.1">
    <property type="protein sequence ID" value="LPERR07G17010.1"/>
    <property type="gene ID" value="LPERR07G17010"/>
</dbReference>
<protein>
    <recommendedName>
        <fullName evidence="1">DUF6821 domain-containing protein</fullName>
    </recommendedName>
</protein>
<dbReference type="InterPro" id="IPR049224">
    <property type="entry name" value="DUF6821"/>
</dbReference>
<feature type="domain" description="DUF6821" evidence="1">
    <location>
        <begin position="41"/>
        <end position="165"/>
    </location>
</feature>
<dbReference type="Gramene" id="LPERR07G17010.1">
    <property type="protein sequence ID" value="LPERR07G17010.1"/>
    <property type="gene ID" value="LPERR07G17010"/>
</dbReference>
<keyword evidence="3" id="KW-1185">Reference proteome</keyword>
<reference evidence="2" key="3">
    <citation type="submission" date="2015-04" db="UniProtKB">
        <authorList>
            <consortium name="EnsemblPlants"/>
        </authorList>
    </citation>
    <scope>IDENTIFICATION</scope>
</reference>
<dbReference type="Pfam" id="PF20705">
    <property type="entry name" value="DUF6821"/>
    <property type="match status" value="1"/>
</dbReference>
<dbReference type="eggNOG" id="ENOG502R5U6">
    <property type="taxonomic scope" value="Eukaryota"/>
</dbReference>
<dbReference type="Proteomes" id="UP000032180">
    <property type="component" value="Chromosome 7"/>
</dbReference>
<evidence type="ECO:0000259" key="1">
    <source>
        <dbReference type="Pfam" id="PF20705"/>
    </source>
</evidence>
<proteinExistence type="predicted"/>